<keyword evidence="3" id="KW-1185">Reference proteome</keyword>
<evidence type="ECO:0000256" key="1">
    <source>
        <dbReference type="SAM" id="MobiDB-lite"/>
    </source>
</evidence>
<evidence type="ECO:0000313" key="2">
    <source>
        <dbReference type="EMBL" id="GIG39515.1"/>
    </source>
</evidence>
<proteinExistence type="predicted"/>
<protein>
    <submittedName>
        <fullName evidence="2">Uncharacterized protein</fullName>
    </submittedName>
</protein>
<reference evidence="2 3" key="1">
    <citation type="submission" date="2021-01" db="EMBL/GenBank/DDBJ databases">
        <title>Whole genome shotgun sequence of Cellulomonas phragmiteti NBRC 110785.</title>
        <authorList>
            <person name="Komaki H."/>
            <person name="Tamura T."/>
        </authorList>
    </citation>
    <scope>NUCLEOTIDE SEQUENCE [LARGE SCALE GENOMIC DNA]</scope>
    <source>
        <strain evidence="2 3">NBRC 110785</strain>
    </source>
</reference>
<feature type="region of interest" description="Disordered" evidence="1">
    <location>
        <begin position="1"/>
        <end position="34"/>
    </location>
</feature>
<accession>A0ABQ4DJK4</accession>
<dbReference type="EMBL" id="BONP01000005">
    <property type="protein sequence ID" value="GIG39515.1"/>
    <property type="molecule type" value="Genomic_DNA"/>
</dbReference>
<evidence type="ECO:0000313" key="3">
    <source>
        <dbReference type="Proteomes" id="UP000614741"/>
    </source>
</evidence>
<organism evidence="2 3">
    <name type="scientific">Cellulomonas phragmiteti</name>
    <dbReference type="NCBI Taxonomy" id="478780"/>
    <lineage>
        <taxon>Bacteria</taxon>
        <taxon>Bacillati</taxon>
        <taxon>Actinomycetota</taxon>
        <taxon>Actinomycetes</taxon>
        <taxon>Micrococcales</taxon>
        <taxon>Cellulomonadaceae</taxon>
        <taxon>Cellulomonas</taxon>
    </lineage>
</organism>
<gene>
    <name evidence="2" type="ORF">Cph01nite_12770</name>
</gene>
<comment type="caution">
    <text evidence="2">The sequence shown here is derived from an EMBL/GenBank/DDBJ whole genome shotgun (WGS) entry which is preliminary data.</text>
</comment>
<name>A0ABQ4DJK4_9CELL</name>
<dbReference type="Proteomes" id="UP000614741">
    <property type="component" value="Unassembled WGS sequence"/>
</dbReference>
<sequence length="356" mass="38830">MRCHHHREGVAAQDFTPASRPRHRTDRHNADMADDARGGMRADAMQVQGAAAVGPGEGSAADRGLPAGELATSLLNRGWVVGGCEEWQWRVGGTVHARVLTSCDGACLVLGEMLPGDWTGHLDTATLVARLDDVERHRAGRPLPGWAVTDSLLADVAFVARRTRSWWHAWTVVRGADHALTVTTTTGPLAARHPAITFTPRPAREVARSPQTVRLHLDGHPERTFWARRLLTLANTVQGHHDLTTELCDVTDDVDAAWEVHGVLDPRGGWCFTGSCHGGWRRGHPLHPLVTVTLTRTPGEVQVELCGAEPGVMTSSCRVPVEELATRLDEIEAHRPGRSAPVWPRTTVPTWQCLLT</sequence>